<dbReference type="KEGG" id="ehn:H9Q80_11345"/>
<feature type="domain" description="ABC transporter" evidence="5">
    <location>
        <begin position="6"/>
        <end position="234"/>
    </location>
</feature>
<keyword evidence="4 6" id="KW-0067">ATP-binding</keyword>
<dbReference type="GO" id="GO:0005524">
    <property type="term" value="F:ATP binding"/>
    <property type="evidence" value="ECO:0007669"/>
    <property type="project" value="UniProtKB-KW"/>
</dbReference>
<keyword evidence="7" id="KW-1185">Reference proteome</keyword>
<evidence type="ECO:0000313" key="6">
    <source>
        <dbReference type="EMBL" id="QNM10875.1"/>
    </source>
</evidence>
<dbReference type="PANTHER" id="PTHR42711">
    <property type="entry name" value="ABC TRANSPORTER ATP-BINDING PROTEIN"/>
    <property type="match status" value="1"/>
</dbReference>
<evidence type="ECO:0000313" key="7">
    <source>
        <dbReference type="Proteomes" id="UP000515856"/>
    </source>
</evidence>
<dbReference type="GO" id="GO:0016887">
    <property type="term" value="F:ATP hydrolysis activity"/>
    <property type="evidence" value="ECO:0007669"/>
    <property type="project" value="InterPro"/>
</dbReference>
<dbReference type="InterPro" id="IPR003593">
    <property type="entry name" value="AAA+_ATPase"/>
</dbReference>
<comment type="similarity">
    <text evidence="1">Belongs to the ABC transporter superfamily.</text>
</comment>
<organism evidence="6 7">
    <name type="scientific">[Eubacterium] hominis</name>
    <dbReference type="NCBI Taxonomy" id="2764325"/>
    <lineage>
        <taxon>Bacteria</taxon>
        <taxon>Bacillati</taxon>
        <taxon>Bacillota</taxon>
        <taxon>Erysipelotrichia</taxon>
        <taxon>Erysipelotrichales</taxon>
        <taxon>Erysipelotrichaceae</taxon>
        <taxon>Amedibacillus</taxon>
    </lineage>
</organism>
<dbReference type="AlphaFoldDB" id="A0A7G9GJ93"/>
<accession>A0A7G9GJ93</accession>
<dbReference type="SUPFAM" id="SSF52540">
    <property type="entry name" value="P-loop containing nucleoside triphosphate hydrolases"/>
    <property type="match status" value="1"/>
</dbReference>
<keyword evidence="3" id="KW-0547">Nucleotide-binding</keyword>
<dbReference type="PROSITE" id="PS50893">
    <property type="entry name" value="ABC_TRANSPORTER_2"/>
    <property type="match status" value="1"/>
</dbReference>
<evidence type="ECO:0000256" key="1">
    <source>
        <dbReference type="ARBA" id="ARBA00005417"/>
    </source>
</evidence>
<sequence length="293" mass="33564">MSEYTLEVCELVKDYGDNRALDHVSFTLTHGIYALLGPNGAGKSTLINILCMLLDANEGCVKFNGTDIKKCKKEYLSKVGYMPQQHCLYEDFTLQDYLYYIGNLKGMKKEAIRQQSEDLVRKVKLEDVFHKKLKGFSGGMKQRAMLCVALLNDPSILILDEPSAGLDPLKRMEMQKLIAELSKDKIIIFATHVVSDVESIADEYLILKKGKLLRKETRKQLVSLLEHKVMEQEVDPLEYQKLKTNNKISNVRYDGDKMMIRIIEPKDEGKGIYVSPNINDVYLYIFDEEHVVL</sequence>
<protein>
    <submittedName>
        <fullName evidence="6">ATP-binding cassette domain-containing protein</fullName>
    </submittedName>
</protein>
<dbReference type="InterPro" id="IPR027417">
    <property type="entry name" value="P-loop_NTPase"/>
</dbReference>
<evidence type="ECO:0000256" key="4">
    <source>
        <dbReference type="ARBA" id="ARBA00022840"/>
    </source>
</evidence>
<dbReference type="Proteomes" id="UP000515856">
    <property type="component" value="Chromosome"/>
</dbReference>
<proteinExistence type="inferred from homology"/>
<evidence type="ECO:0000256" key="2">
    <source>
        <dbReference type="ARBA" id="ARBA00022448"/>
    </source>
</evidence>
<dbReference type="PANTHER" id="PTHR42711:SF5">
    <property type="entry name" value="ABC TRANSPORTER ATP-BINDING PROTEIN NATA"/>
    <property type="match status" value="1"/>
</dbReference>
<dbReference type="Gene3D" id="3.40.50.300">
    <property type="entry name" value="P-loop containing nucleotide triphosphate hydrolases"/>
    <property type="match status" value="1"/>
</dbReference>
<dbReference type="InterPro" id="IPR017871">
    <property type="entry name" value="ABC_transporter-like_CS"/>
</dbReference>
<evidence type="ECO:0000259" key="5">
    <source>
        <dbReference type="PROSITE" id="PS50893"/>
    </source>
</evidence>
<dbReference type="Pfam" id="PF00005">
    <property type="entry name" value="ABC_tran"/>
    <property type="match status" value="1"/>
</dbReference>
<keyword evidence="2" id="KW-0813">Transport</keyword>
<gene>
    <name evidence="6" type="ORF">H9Q80_11345</name>
</gene>
<evidence type="ECO:0000256" key="3">
    <source>
        <dbReference type="ARBA" id="ARBA00022741"/>
    </source>
</evidence>
<dbReference type="PROSITE" id="PS00211">
    <property type="entry name" value="ABC_TRANSPORTER_1"/>
    <property type="match status" value="1"/>
</dbReference>
<dbReference type="InterPro" id="IPR050763">
    <property type="entry name" value="ABC_transporter_ATP-binding"/>
</dbReference>
<reference evidence="6 7" key="1">
    <citation type="submission" date="2020-08" db="EMBL/GenBank/DDBJ databases">
        <authorList>
            <person name="Liu C."/>
            <person name="Sun Q."/>
        </authorList>
    </citation>
    <scope>NUCLEOTIDE SEQUENCE [LARGE SCALE GENOMIC DNA]</scope>
    <source>
        <strain evidence="6 7">NSJ-61</strain>
    </source>
</reference>
<name>A0A7G9GJ93_9FIRM</name>
<dbReference type="EMBL" id="CP060636">
    <property type="protein sequence ID" value="QNM10875.1"/>
    <property type="molecule type" value="Genomic_DNA"/>
</dbReference>
<dbReference type="InterPro" id="IPR003439">
    <property type="entry name" value="ABC_transporter-like_ATP-bd"/>
</dbReference>
<dbReference type="SMART" id="SM00382">
    <property type="entry name" value="AAA"/>
    <property type="match status" value="1"/>
</dbReference>
<dbReference type="RefSeq" id="WP_158552291.1">
    <property type="nucleotide sequence ID" value="NZ_CP060636.1"/>
</dbReference>